<feature type="non-terminal residue" evidence="3">
    <location>
        <position position="95"/>
    </location>
</feature>
<feature type="compositionally biased region" description="Acidic residues" evidence="1">
    <location>
        <begin position="82"/>
        <end position="95"/>
    </location>
</feature>
<reference evidence="3" key="1">
    <citation type="submission" date="2022-07" db="EMBL/GenBank/DDBJ databases">
        <title>Phylogenomic reconstructions and comparative analyses of Kickxellomycotina fungi.</title>
        <authorList>
            <person name="Reynolds N.K."/>
            <person name="Stajich J.E."/>
            <person name="Barry K."/>
            <person name="Grigoriev I.V."/>
            <person name="Crous P."/>
            <person name="Smith M.E."/>
        </authorList>
    </citation>
    <scope>NUCLEOTIDE SEQUENCE</scope>
    <source>
        <strain evidence="3">BCRC 34381</strain>
    </source>
</reference>
<evidence type="ECO:0000256" key="2">
    <source>
        <dbReference type="SAM" id="SignalP"/>
    </source>
</evidence>
<keyword evidence="4" id="KW-1185">Reference proteome</keyword>
<proteinExistence type="predicted"/>
<dbReference type="Proteomes" id="UP001143981">
    <property type="component" value="Unassembled WGS sequence"/>
</dbReference>
<feature type="region of interest" description="Disordered" evidence="1">
    <location>
        <begin position="68"/>
        <end position="95"/>
    </location>
</feature>
<name>A0A9W7Y3H9_9FUNG</name>
<dbReference type="OrthoDB" id="10637346at2759"/>
<evidence type="ECO:0000313" key="3">
    <source>
        <dbReference type="EMBL" id="KAJ1726427.1"/>
    </source>
</evidence>
<feature type="signal peptide" evidence="2">
    <location>
        <begin position="1"/>
        <end position="16"/>
    </location>
</feature>
<feature type="chain" id="PRO_5040759121" description="Secreted protein" evidence="2">
    <location>
        <begin position="17"/>
        <end position="95"/>
    </location>
</feature>
<gene>
    <name evidence="3" type="ORF">LPJ61_005194</name>
</gene>
<evidence type="ECO:0000256" key="1">
    <source>
        <dbReference type="SAM" id="MobiDB-lite"/>
    </source>
</evidence>
<comment type="caution">
    <text evidence="3">The sequence shown here is derived from an EMBL/GenBank/DDBJ whole genome shotgun (WGS) entry which is preliminary data.</text>
</comment>
<evidence type="ECO:0008006" key="5">
    <source>
        <dbReference type="Google" id="ProtNLM"/>
    </source>
</evidence>
<evidence type="ECO:0000313" key="4">
    <source>
        <dbReference type="Proteomes" id="UP001143981"/>
    </source>
</evidence>
<organism evidence="3 4">
    <name type="scientific">Coemansia biformis</name>
    <dbReference type="NCBI Taxonomy" id="1286918"/>
    <lineage>
        <taxon>Eukaryota</taxon>
        <taxon>Fungi</taxon>
        <taxon>Fungi incertae sedis</taxon>
        <taxon>Zoopagomycota</taxon>
        <taxon>Kickxellomycotina</taxon>
        <taxon>Kickxellomycetes</taxon>
        <taxon>Kickxellales</taxon>
        <taxon>Kickxellaceae</taxon>
        <taxon>Coemansia</taxon>
    </lineage>
</organism>
<feature type="compositionally biased region" description="Low complexity" evidence="1">
    <location>
        <begin position="68"/>
        <end position="81"/>
    </location>
</feature>
<protein>
    <recommendedName>
        <fullName evidence="5">Secreted protein</fullName>
    </recommendedName>
</protein>
<sequence length="95" mass="9532">MRPLCICAVSLVLAWALPVPRPAGHVPVPGSLEDRIYDETAEGFASDPTIAHALDKAFGSDGLGDAAAAPAGRAIPGSPAADDPDDIAADDSPAD</sequence>
<accession>A0A9W7Y3H9</accession>
<dbReference type="AlphaFoldDB" id="A0A9W7Y3H9"/>
<keyword evidence="2" id="KW-0732">Signal</keyword>
<dbReference type="EMBL" id="JANBOI010001569">
    <property type="protein sequence ID" value="KAJ1726427.1"/>
    <property type="molecule type" value="Genomic_DNA"/>
</dbReference>